<accession>A0A1B6CQN6</accession>
<evidence type="ECO:0000313" key="6">
    <source>
        <dbReference type="EMBL" id="JAS14233.1"/>
    </source>
</evidence>
<dbReference type="InterPro" id="IPR003891">
    <property type="entry name" value="Initiation_fac_eIF4g_MI"/>
</dbReference>
<dbReference type="SMART" id="SM00543">
    <property type="entry name" value="MIF4G"/>
    <property type="match status" value="1"/>
</dbReference>
<dbReference type="SUPFAM" id="SSF48371">
    <property type="entry name" value="ARM repeat"/>
    <property type="match status" value="1"/>
</dbReference>
<organism evidence="7">
    <name type="scientific">Clastoptera arizonana</name>
    <name type="common">Arizona spittle bug</name>
    <dbReference type="NCBI Taxonomy" id="38151"/>
    <lineage>
        <taxon>Eukaryota</taxon>
        <taxon>Metazoa</taxon>
        <taxon>Ecdysozoa</taxon>
        <taxon>Arthropoda</taxon>
        <taxon>Hexapoda</taxon>
        <taxon>Insecta</taxon>
        <taxon>Pterygota</taxon>
        <taxon>Neoptera</taxon>
        <taxon>Paraneoptera</taxon>
        <taxon>Hemiptera</taxon>
        <taxon>Auchenorrhyncha</taxon>
        <taxon>Cercopoidea</taxon>
        <taxon>Clastopteridae</taxon>
        <taxon>Clastoptera</taxon>
    </lineage>
</organism>
<dbReference type="InterPro" id="IPR003890">
    <property type="entry name" value="MIF4G-like_typ-3"/>
</dbReference>
<dbReference type="EMBL" id="GEDC01021538">
    <property type="protein sequence ID" value="JAS15760.1"/>
    <property type="molecule type" value="Transcribed_RNA"/>
</dbReference>
<evidence type="ECO:0000256" key="1">
    <source>
        <dbReference type="ARBA" id="ARBA00004604"/>
    </source>
</evidence>
<dbReference type="GO" id="GO:0005730">
    <property type="term" value="C:nucleolus"/>
    <property type="evidence" value="ECO:0007669"/>
    <property type="project" value="UniProtKB-SubCell"/>
</dbReference>
<evidence type="ECO:0000313" key="7">
    <source>
        <dbReference type="EMBL" id="JAS15760.1"/>
    </source>
</evidence>
<comment type="similarity">
    <text evidence="2">Belongs to the CWC22 family.</text>
</comment>
<dbReference type="PROSITE" id="PS51366">
    <property type="entry name" value="MI"/>
    <property type="match status" value="1"/>
</dbReference>
<comment type="subcellular location">
    <subcellularLocation>
        <location evidence="1">Nucleus</location>
        <location evidence="1">Nucleolus</location>
    </subcellularLocation>
</comment>
<dbReference type="InterPro" id="IPR050781">
    <property type="entry name" value="CWC22_splicing_factor"/>
</dbReference>
<dbReference type="Pfam" id="PF02847">
    <property type="entry name" value="MA3"/>
    <property type="match status" value="1"/>
</dbReference>
<dbReference type="EMBL" id="GEDC01023065">
    <property type="protein sequence ID" value="JAS14233.1"/>
    <property type="molecule type" value="Transcribed_RNA"/>
</dbReference>
<evidence type="ECO:0000256" key="3">
    <source>
        <dbReference type="ARBA" id="ARBA00023242"/>
    </source>
</evidence>
<evidence type="ECO:0000259" key="5">
    <source>
        <dbReference type="PROSITE" id="PS51366"/>
    </source>
</evidence>
<protein>
    <recommendedName>
        <fullName evidence="5">MI domain-containing protein</fullName>
    </recommendedName>
</protein>
<feature type="compositionally biased region" description="Acidic residues" evidence="4">
    <location>
        <begin position="1"/>
        <end position="30"/>
    </location>
</feature>
<dbReference type="AlphaFoldDB" id="A0A1B6CQN6"/>
<dbReference type="GO" id="GO:0042274">
    <property type="term" value="P:ribosomal small subunit biogenesis"/>
    <property type="evidence" value="ECO:0007669"/>
    <property type="project" value="TreeGrafter"/>
</dbReference>
<keyword evidence="3" id="KW-0539">Nucleus</keyword>
<dbReference type="SMART" id="SM00544">
    <property type="entry name" value="MA3"/>
    <property type="match status" value="1"/>
</dbReference>
<dbReference type="PANTHER" id="PTHR18034">
    <property type="entry name" value="CELL CYCLE CONTROL PROTEIN CWF22-RELATED"/>
    <property type="match status" value="1"/>
</dbReference>
<evidence type="ECO:0000256" key="2">
    <source>
        <dbReference type="ARBA" id="ARBA00006856"/>
    </source>
</evidence>
<dbReference type="PANTHER" id="PTHR18034:SF4">
    <property type="entry name" value="NUCLEOLAR MIF4G DOMAIN-CONTAINING PROTEIN 1"/>
    <property type="match status" value="1"/>
</dbReference>
<reference evidence="7" key="1">
    <citation type="submission" date="2015-12" db="EMBL/GenBank/DDBJ databases">
        <title>De novo transcriptome assembly of four potential Pierce s Disease insect vectors from Arizona vineyards.</title>
        <authorList>
            <person name="Tassone E.E."/>
        </authorList>
    </citation>
    <scope>NUCLEOTIDE SEQUENCE</scope>
</reference>
<evidence type="ECO:0000256" key="4">
    <source>
        <dbReference type="SAM" id="MobiDB-lite"/>
    </source>
</evidence>
<name>A0A1B6CQN6_9HEMI</name>
<gene>
    <name evidence="8" type="ORF">g.17015</name>
    <name evidence="6" type="ORF">g.17018</name>
    <name evidence="7" type="ORF">g.17021</name>
</gene>
<dbReference type="Gene3D" id="1.25.40.180">
    <property type="match status" value="1"/>
</dbReference>
<evidence type="ECO:0000313" key="8">
    <source>
        <dbReference type="EMBL" id="JAS20568.1"/>
    </source>
</evidence>
<dbReference type="Pfam" id="PF02854">
    <property type="entry name" value="MIF4G"/>
    <property type="match status" value="1"/>
</dbReference>
<dbReference type="GO" id="GO:0003723">
    <property type="term" value="F:RNA binding"/>
    <property type="evidence" value="ECO:0007669"/>
    <property type="project" value="InterPro"/>
</dbReference>
<dbReference type="InterPro" id="IPR016024">
    <property type="entry name" value="ARM-type_fold"/>
</dbReference>
<feature type="region of interest" description="Disordered" evidence="4">
    <location>
        <begin position="1"/>
        <end position="35"/>
    </location>
</feature>
<feature type="domain" description="MI" evidence="5">
    <location>
        <begin position="403"/>
        <end position="519"/>
    </location>
</feature>
<dbReference type="FunFam" id="1.25.40.180:FF:000032">
    <property type="entry name" value="Nucleolar MIF4G domain-containing protein 1"/>
    <property type="match status" value="1"/>
</dbReference>
<sequence length="608" mass="70770">MEENNSEQFSDSEVDFESWNEEFDDQSDDGLDNKRRKRTCLNSSINNVVKKQNVQGTLNDKMNQERDDGFWEDIYGRTRDKEGNVVQANVGKYIPPHLRLGPDSDKRSKELSRLHKQLKGLINRLAENNMHSISSQIDELYMKNSRNDMNETLTTLIFESLILPTLSSERLVAEHVMLMAILHANIGMEVGAHFLQTTVKKFDELFNENCTVQDKGLDNTVLILSHLYNFKVFNAILMYNILDKLSEKFTEKEVELILLILKNVGLSLRKDDPAALKNLILRLQKKANESIELRNNTRVRFMLDILLAVKNNNMAKIPQYDPSYSEHLKKLIKTMIHKGKYLTELKITLDDLLKVEERGRWWIVGSAWTGNTNLPQDKEISNKSDQFSSRILELASKQRMNTDTRRNVFCILMTAEDYMDAFEKLLRLGLKAGQEQEIIHVLIHCLLHEKVFNPYYAHLANQFCTTDRKYQLTIQYNMWDRFKELSDLSTSQITNMAKFLAHLFLEKSLPISVLKVIQFADMDKQCVKLMRQLLLALLFHHCEETMMAVFSRVSKPTKLKMFRESILLFLHHFVLRNVKDNSDEAIKLRERVKLAETALTSVDTKKIL</sequence>
<proteinExistence type="inferred from homology"/>
<dbReference type="EMBL" id="GEDC01016730">
    <property type="protein sequence ID" value="JAS20568.1"/>
    <property type="molecule type" value="Transcribed_RNA"/>
</dbReference>